<dbReference type="GO" id="GO:0006529">
    <property type="term" value="P:asparagine biosynthetic process"/>
    <property type="evidence" value="ECO:0007669"/>
    <property type="project" value="InterPro"/>
</dbReference>
<sequence>MCGINGFISLAKCNDDDRNILKSKIETMNDSIFHRGPDSGGVHIQTPIIFGFRRLSIIDLKDSANQPMVSDDENLVLVFNGEIYNYIELKEDLISRGYKFRTSSDTEVILKGFEEYGDQCVQRFNGMWAFAIYDFKKERLFCSRDRLGVKPFYYSVVGNELFFSSELKAIHAATGQTKANLQRVYQYLAYGYRMNDEETFFENCSELQPGTNLIIKNGKISTEKYWTLTKNMYAFNDNPDYHTEYEELFKSAVKLRYRSDVPVALLLSGGLDSTAIARVTDDLIESGELPPTDIHAFIASFPGFEDDETEIAREFIKTCKHIKLHEIRMDEQSISEGFEELIYGLDHPLFSFNTIVHNRIMKECKKRKIKVVINGQGADEAIAGYVRYISGVVLVDKFFSKGDFTKELKALNKNNGFSNKFLVSQMFKAMLNPSKAAYLRARYQEKILSFLNKDFVSSIDKKLKTDYKFSCNGQNLENYLLDKINNQGLNMILHYEDVSSMNQSIEIRSPFMDYRLMEFSFSIPSKLKFNNGITKVILRETIGKSLPDSITKNRKKIGFSTPFTDFLTEDTSFNSYINEVLKDTSFKSKKIWDSKKLSTVFKNPSEHPQFPFWRIINLEVWSKMYGITNL</sequence>
<name>A0A3B0TVZ9_9ZZZZ</name>
<dbReference type="InterPro" id="IPR029055">
    <property type="entry name" value="Ntn_hydrolases_N"/>
</dbReference>
<dbReference type="AlphaFoldDB" id="A0A3B0TVZ9"/>
<comment type="similarity">
    <text evidence="1">Belongs to the asparagine synthetase family.</text>
</comment>
<dbReference type="GO" id="GO:0004066">
    <property type="term" value="F:asparagine synthase (glutamine-hydrolyzing) activity"/>
    <property type="evidence" value="ECO:0007669"/>
    <property type="project" value="UniProtKB-EC"/>
</dbReference>
<keyword evidence="3" id="KW-0067">ATP-binding</keyword>
<dbReference type="NCBIfam" id="TIGR01536">
    <property type="entry name" value="asn_synth_AEB"/>
    <property type="match status" value="1"/>
</dbReference>
<dbReference type="PIRSF" id="PIRSF001589">
    <property type="entry name" value="Asn_synthetase_glu-h"/>
    <property type="match status" value="1"/>
</dbReference>
<evidence type="ECO:0000259" key="5">
    <source>
        <dbReference type="PROSITE" id="PS51278"/>
    </source>
</evidence>
<keyword evidence="2" id="KW-0547">Nucleotide-binding</keyword>
<reference evidence="6" key="1">
    <citation type="submission" date="2018-06" db="EMBL/GenBank/DDBJ databases">
        <authorList>
            <person name="Zhirakovskaya E."/>
        </authorList>
    </citation>
    <scope>NUCLEOTIDE SEQUENCE</scope>
</reference>
<accession>A0A3B0TVZ9</accession>
<dbReference type="SUPFAM" id="SSF56235">
    <property type="entry name" value="N-terminal nucleophile aminohydrolases (Ntn hydrolases)"/>
    <property type="match status" value="1"/>
</dbReference>
<dbReference type="InterPro" id="IPR014729">
    <property type="entry name" value="Rossmann-like_a/b/a_fold"/>
</dbReference>
<dbReference type="PANTHER" id="PTHR43284:SF1">
    <property type="entry name" value="ASPARAGINE SYNTHETASE"/>
    <property type="match status" value="1"/>
</dbReference>
<dbReference type="Pfam" id="PF13537">
    <property type="entry name" value="GATase_7"/>
    <property type="match status" value="1"/>
</dbReference>
<dbReference type="EMBL" id="UOEL01000094">
    <property type="protein sequence ID" value="VAW12764.1"/>
    <property type="molecule type" value="Genomic_DNA"/>
</dbReference>
<dbReference type="InterPro" id="IPR033738">
    <property type="entry name" value="AsnB_N"/>
</dbReference>
<organism evidence="6">
    <name type="scientific">hydrothermal vent metagenome</name>
    <dbReference type="NCBI Taxonomy" id="652676"/>
    <lineage>
        <taxon>unclassified sequences</taxon>
        <taxon>metagenomes</taxon>
        <taxon>ecological metagenomes</taxon>
    </lineage>
</organism>
<dbReference type="GO" id="GO:0005524">
    <property type="term" value="F:ATP binding"/>
    <property type="evidence" value="ECO:0007669"/>
    <property type="project" value="UniProtKB-KW"/>
</dbReference>
<protein>
    <submittedName>
        <fullName evidence="6">Asparagine synthetase [glutamine-hydrolyzing]</fullName>
        <ecNumber evidence="6">6.3.5.4</ecNumber>
    </submittedName>
</protein>
<dbReference type="SUPFAM" id="SSF52402">
    <property type="entry name" value="Adenine nucleotide alpha hydrolases-like"/>
    <property type="match status" value="1"/>
</dbReference>
<keyword evidence="4" id="KW-0315">Glutamine amidotransferase</keyword>
<dbReference type="Pfam" id="PF00733">
    <property type="entry name" value="Asn_synthase"/>
    <property type="match status" value="1"/>
</dbReference>
<dbReference type="InterPro" id="IPR006426">
    <property type="entry name" value="Asn_synth_AEB"/>
</dbReference>
<proteinExistence type="inferred from homology"/>
<evidence type="ECO:0000256" key="4">
    <source>
        <dbReference type="ARBA" id="ARBA00022962"/>
    </source>
</evidence>
<evidence type="ECO:0000256" key="2">
    <source>
        <dbReference type="ARBA" id="ARBA00022741"/>
    </source>
</evidence>
<evidence type="ECO:0000256" key="1">
    <source>
        <dbReference type="ARBA" id="ARBA00005752"/>
    </source>
</evidence>
<dbReference type="EC" id="6.3.5.4" evidence="6"/>
<keyword evidence="6" id="KW-0436">Ligase</keyword>
<dbReference type="Gene3D" id="3.60.20.10">
    <property type="entry name" value="Glutamine Phosphoribosylpyrophosphate, subunit 1, domain 1"/>
    <property type="match status" value="1"/>
</dbReference>
<dbReference type="CDD" id="cd00712">
    <property type="entry name" value="AsnB"/>
    <property type="match status" value="1"/>
</dbReference>
<dbReference type="PANTHER" id="PTHR43284">
    <property type="entry name" value="ASPARAGINE SYNTHETASE (GLUTAMINE-HYDROLYZING)"/>
    <property type="match status" value="1"/>
</dbReference>
<evidence type="ECO:0000313" key="6">
    <source>
        <dbReference type="EMBL" id="VAW12764.1"/>
    </source>
</evidence>
<dbReference type="InterPro" id="IPR017932">
    <property type="entry name" value="GATase_2_dom"/>
</dbReference>
<dbReference type="CDD" id="cd01991">
    <property type="entry name" value="Asn_synthase_B_C"/>
    <property type="match status" value="1"/>
</dbReference>
<evidence type="ECO:0000256" key="3">
    <source>
        <dbReference type="ARBA" id="ARBA00022840"/>
    </source>
</evidence>
<feature type="domain" description="Glutamine amidotransferase type-2" evidence="5">
    <location>
        <begin position="2"/>
        <end position="218"/>
    </location>
</feature>
<dbReference type="InterPro" id="IPR051786">
    <property type="entry name" value="ASN_synthetase/amidase"/>
</dbReference>
<dbReference type="PROSITE" id="PS51278">
    <property type="entry name" value="GATASE_TYPE_2"/>
    <property type="match status" value="1"/>
</dbReference>
<gene>
    <name evidence="6" type="ORF">MNBD_BACTEROID03-185</name>
</gene>
<dbReference type="Gene3D" id="3.40.50.620">
    <property type="entry name" value="HUPs"/>
    <property type="match status" value="1"/>
</dbReference>
<dbReference type="InterPro" id="IPR001962">
    <property type="entry name" value="Asn_synthase"/>
</dbReference>